<reference evidence="9 10" key="1">
    <citation type="submission" date="2016-10" db="EMBL/GenBank/DDBJ databases">
        <authorList>
            <person name="Varghese N."/>
            <person name="Submissions S."/>
        </authorList>
    </citation>
    <scope>NUCLEOTIDE SEQUENCE [LARGE SCALE GENOMIC DNA]</scope>
    <source>
        <strain evidence="9 10">ATCC 49954</strain>
    </source>
</reference>
<dbReference type="InterPro" id="IPR025875">
    <property type="entry name" value="Leu-rich_rpt_4"/>
</dbReference>
<dbReference type="SUPFAM" id="SSF52058">
    <property type="entry name" value="L domain-like"/>
    <property type="match status" value="1"/>
</dbReference>
<keyword evidence="3" id="KW-0964">Secreted</keyword>
<dbReference type="InterPro" id="IPR003591">
    <property type="entry name" value="Leu-rich_rpt_typical-subtyp"/>
</dbReference>
<evidence type="ECO:0000256" key="6">
    <source>
        <dbReference type="ARBA" id="ARBA00022737"/>
    </source>
</evidence>
<dbReference type="FunFam" id="3.80.10.10:FF:001164">
    <property type="entry name" value="GH01279p"/>
    <property type="match status" value="2"/>
</dbReference>
<dbReference type="PANTHER" id="PTHR46652:SF3">
    <property type="entry name" value="LEUCINE-RICH REPEAT-CONTAINING PROTEIN 9"/>
    <property type="match status" value="1"/>
</dbReference>
<protein>
    <submittedName>
        <fullName evidence="9">Adhesion/invasion protein N terminal</fullName>
    </submittedName>
</protein>
<evidence type="ECO:0000256" key="5">
    <source>
        <dbReference type="ARBA" id="ARBA00022729"/>
    </source>
</evidence>
<dbReference type="InterPro" id="IPR032675">
    <property type="entry name" value="LRR_dom_sf"/>
</dbReference>
<dbReference type="Gene3D" id="3.80.10.10">
    <property type="entry name" value="Ribonuclease Inhibitor"/>
    <property type="match status" value="2"/>
</dbReference>
<dbReference type="InterPro" id="IPR001611">
    <property type="entry name" value="Leu-rich_rpt"/>
</dbReference>
<evidence type="ECO:0000256" key="2">
    <source>
        <dbReference type="ARBA" id="ARBA00009432"/>
    </source>
</evidence>
<dbReference type="PANTHER" id="PTHR46652">
    <property type="entry name" value="LEUCINE-RICH REPEAT AND IQ DOMAIN-CONTAINING PROTEIN 1-RELATED"/>
    <property type="match status" value="1"/>
</dbReference>
<dbReference type="SMART" id="SM00365">
    <property type="entry name" value="LRR_SD22"/>
    <property type="match status" value="7"/>
</dbReference>
<comment type="similarity">
    <text evidence="2">Belongs to the internalin family.</text>
</comment>
<feature type="domain" description="Internalin N-terminal" evidence="8">
    <location>
        <begin position="300"/>
        <end position="339"/>
    </location>
</feature>
<dbReference type="Pfam" id="PF12799">
    <property type="entry name" value="LRR_4"/>
    <property type="match status" value="2"/>
</dbReference>
<gene>
    <name evidence="9" type="ORF">SAMN05421782_1253</name>
</gene>
<dbReference type="Pfam" id="PF12354">
    <property type="entry name" value="Internalin_N"/>
    <property type="match status" value="2"/>
</dbReference>
<comment type="subcellular location">
    <subcellularLocation>
        <location evidence="1">Secreted</location>
    </subcellularLocation>
</comment>
<proteinExistence type="inferred from homology"/>
<evidence type="ECO:0000259" key="7">
    <source>
        <dbReference type="Pfam" id="PF08191"/>
    </source>
</evidence>
<dbReference type="InterPro" id="IPR024634">
    <property type="entry name" value="Internalin_N"/>
</dbReference>
<dbReference type="InterPro" id="IPR050836">
    <property type="entry name" value="SDS22/Internalin_LRR"/>
</dbReference>
<dbReference type="GO" id="GO:0009274">
    <property type="term" value="C:peptidoglycan-based cell wall"/>
    <property type="evidence" value="ECO:0007669"/>
    <property type="project" value="UniProtKB-ARBA"/>
</dbReference>
<comment type="caution">
    <text evidence="9">The sequence shown here is derived from an EMBL/GenBank/DDBJ whole genome shotgun (WGS) entry which is preliminary data.</text>
</comment>
<evidence type="ECO:0000313" key="10">
    <source>
        <dbReference type="Proteomes" id="UP000183610"/>
    </source>
</evidence>
<accession>A0AAX2DTM6</accession>
<evidence type="ECO:0000256" key="1">
    <source>
        <dbReference type="ARBA" id="ARBA00004613"/>
    </source>
</evidence>
<dbReference type="AlphaFoldDB" id="A0AAX2DTM6"/>
<dbReference type="InterPro" id="IPR014755">
    <property type="entry name" value="Cu-Rt/internalin_Ig-like"/>
</dbReference>
<dbReference type="Gene3D" id="2.60.40.1220">
    <property type="match status" value="1"/>
</dbReference>
<sequence length="437" mass="49582">MNKKDWLNNVLIVMLLTAMVVCVNTSLDTKVQAVKITKPLPINQLFPDPGLAEEVKKVLKKASVTDIVSQKELNEVREFNGNDCNIKCLEGLQFFIYLKELYLCRNQISDLSPLEGLTNLVHLCVDENKLENLNGIPSTKLARLFLDGNELRDVSSLSHLTELETLSISKNKLRNIDALAHLTKLKVLDLRRNELRDLSALASLKKLTWLDLACQKCINKPLAYEQHLMIANTIKGPDGTLVSPNFISDNGNYMNASVIWNLPHYTREVNYTFGKIVKVGKTQALFNGIVLQPLYKETSVLEKPTPINQVFPDANLAKVMKKYLKKKHVTDVVSQIELDKLEEVQANDKDIQSIEGLQYLPNLIILHLADNQISDIRPLEHATHLIELCLDSNELTDISPLAKLKELEMLSITNNKVRDITLILQLKNLRAFYWDEK</sequence>
<organism evidence="9 10">
    <name type="scientific">Listeria ivanovii</name>
    <dbReference type="NCBI Taxonomy" id="1638"/>
    <lineage>
        <taxon>Bacteria</taxon>
        <taxon>Bacillati</taxon>
        <taxon>Bacillota</taxon>
        <taxon>Bacilli</taxon>
        <taxon>Bacillales</taxon>
        <taxon>Listeriaceae</taxon>
        <taxon>Listeria</taxon>
    </lineage>
</organism>
<name>A0AAX2DTM6_LISIV</name>
<dbReference type="GO" id="GO:0005576">
    <property type="term" value="C:extracellular region"/>
    <property type="evidence" value="ECO:0007669"/>
    <property type="project" value="UniProtKB-SubCell"/>
</dbReference>
<dbReference type="InterPro" id="IPR012569">
    <property type="entry name" value="Inl_IR"/>
</dbReference>
<dbReference type="Pfam" id="PF13855">
    <property type="entry name" value="LRR_8"/>
    <property type="match status" value="1"/>
</dbReference>
<feature type="domain" description="Internalin Ig-like inter-repeat region" evidence="7">
    <location>
        <begin position="239"/>
        <end position="294"/>
    </location>
</feature>
<dbReference type="Proteomes" id="UP000183610">
    <property type="component" value="Unassembled WGS sequence"/>
</dbReference>
<evidence type="ECO:0000313" key="9">
    <source>
        <dbReference type="EMBL" id="SDX43701.1"/>
    </source>
</evidence>
<dbReference type="PROSITE" id="PS51450">
    <property type="entry name" value="LRR"/>
    <property type="match status" value="6"/>
</dbReference>
<feature type="domain" description="Internalin N-terminal" evidence="8">
    <location>
        <begin position="31"/>
        <end position="74"/>
    </location>
</feature>
<dbReference type="SMART" id="SM00369">
    <property type="entry name" value="LRR_TYP"/>
    <property type="match status" value="5"/>
</dbReference>
<evidence type="ECO:0000256" key="4">
    <source>
        <dbReference type="ARBA" id="ARBA00022614"/>
    </source>
</evidence>
<dbReference type="SUPFAM" id="SSF81296">
    <property type="entry name" value="E set domains"/>
    <property type="match status" value="1"/>
</dbReference>
<keyword evidence="5" id="KW-0732">Signal</keyword>
<dbReference type="InterPro" id="IPR014756">
    <property type="entry name" value="Ig_E-set"/>
</dbReference>
<dbReference type="Pfam" id="PF08191">
    <property type="entry name" value="LRR_adjacent"/>
    <property type="match status" value="1"/>
</dbReference>
<evidence type="ECO:0000256" key="3">
    <source>
        <dbReference type="ARBA" id="ARBA00022525"/>
    </source>
</evidence>
<keyword evidence="6" id="KW-0677">Repeat</keyword>
<evidence type="ECO:0000259" key="8">
    <source>
        <dbReference type="Pfam" id="PF12354"/>
    </source>
</evidence>
<dbReference type="EMBL" id="FNMX01000025">
    <property type="protein sequence ID" value="SDX43701.1"/>
    <property type="molecule type" value="Genomic_DNA"/>
</dbReference>
<keyword evidence="4" id="KW-0433">Leucine-rich repeat</keyword>